<keyword evidence="4 5" id="KW-0539">Nucleus</keyword>
<evidence type="ECO:0000259" key="7">
    <source>
        <dbReference type="Pfam" id="PF12333"/>
    </source>
</evidence>
<dbReference type="PANTHER" id="PTHR16056">
    <property type="entry name" value="REGULATOR OF MICROTUBULE DYNAMICS PROTEIN"/>
    <property type="match status" value="1"/>
</dbReference>
<dbReference type="SUPFAM" id="SSF48371">
    <property type="entry name" value="ARM repeat"/>
    <property type="match status" value="1"/>
</dbReference>
<dbReference type="EMBL" id="LJZO01000024">
    <property type="protein sequence ID" value="ROV95347.1"/>
    <property type="molecule type" value="Genomic_DNA"/>
</dbReference>
<evidence type="ECO:0000256" key="1">
    <source>
        <dbReference type="ARBA" id="ARBA00002355"/>
    </source>
</evidence>
<evidence type="ECO:0000256" key="2">
    <source>
        <dbReference type="ARBA" id="ARBA00004123"/>
    </source>
</evidence>
<feature type="region of interest" description="Disordered" evidence="6">
    <location>
        <begin position="1"/>
        <end position="28"/>
    </location>
</feature>
<gene>
    <name evidence="8" type="ORF">VSDG_06036</name>
</gene>
<keyword evidence="5" id="KW-0698">rRNA processing</keyword>
<comment type="function">
    <text evidence="1 5">Component of the RIX1 complex required for processing of ITS2 sequences from 35S pre-rRNA.</text>
</comment>
<dbReference type="AlphaFoldDB" id="A0A423VWI1"/>
<comment type="caution">
    <text evidence="8">The sequence shown here is derived from an EMBL/GenBank/DDBJ whole genome shotgun (WGS) entry which is preliminary data.</text>
</comment>
<evidence type="ECO:0000313" key="9">
    <source>
        <dbReference type="Proteomes" id="UP000284375"/>
    </source>
</evidence>
<evidence type="ECO:0000256" key="5">
    <source>
        <dbReference type="RuleBase" id="RU368021"/>
    </source>
</evidence>
<evidence type="ECO:0000256" key="4">
    <source>
        <dbReference type="ARBA" id="ARBA00023242"/>
    </source>
</evidence>
<dbReference type="PANTHER" id="PTHR16056:SF2">
    <property type="entry name" value="TESTIS-EXPRESSED PROTEIN 10"/>
    <property type="match status" value="1"/>
</dbReference>
<reference evidence="8 9" key="1">
    <citation type="submission" date="2015-09" db="EMBL/GenBank/DDBJ databases">
        <title>Host preference determinants of Valsa canker pathogens revealed by comparative genomics.</title>
        <authorList>
            <person name="Yin Z."/>
            <person name="Huang L."/>
        </authorList>
    </citation>
    <scope>NUCLEOTIDE SEQUENCE [LARGE SCALE GENOMIC DNA]</scope>
    <source>
        <strain evidence="8 9">YSFL</strain>
    </source>
</reference>
<feature type="domain" description="Pre-rRNA-processing protein Ipi1 N-terminal" evidence="7">
    <location>
        <begin position="130"/>
        <end position="234"/>
    </location>
</feature>
<protein>
    <recommendedName>
        <fullName evidence="5">Pre-rRNA-processing protein</fullName>
    </recommendedName>
</protein>
<dbReference type="GO" id="GO:0005634">
    <property type="term" value="C:nucleus"/>
    <property type="evidence" value="ECO:0007669"/>
    <property type="project" value="UniProtKB-SubCell"/>
</dbReference>
<dbReference type="InterPro" id="IPR024679">
    <property type="entry name" value="Ipi1_N"/>
</dbReference>
<evidence type="ECO:0000256" key="3">
    <source>
        <dbReference type="ARBA" id="ARBA00006427"/>
    </source>
</evidence>
<dbReference type="Proteomes" id="UP000284375">
    <property type="component" value="Unassembled WGS sequence"/>
</dbReference>
<dbReference type="OrthoDB" id="361362at2759"/>
<name>A0A423VWI1_CYTCH</name>
<proteinExistence type="inferred from homology"/>
<dbReference type="Pfam" id="PF12333">
    <property type="entry name" value="Ipi1_N"/>
    <property type="match status" value="1"/>
</dbReference>
<feature type="compositionally biased region" description="Basic residues" evidence="6">
    <location>
        <begin position="1"/>
        <end position="11"/>
    </location>
</feature>
<dbReference type="STRING" id="252740.A0A423VWI1"/>
<dbReference type="GO" id="GO:0006364">
    <property type="term" value="P:rRNA processing"/>
    <property type="evidence" value="ECO:0007669"/>
    <property type="project" value="UniProtKB-UniRule"/>
</dbReference>
<keyword evidence="5" id="KW-0690">Ribosome biogenesis</keyword>
<dbReference type="GO" id="GO:0120330">
    <property type="term" value="C:rixosome complex"/>
    <property type="evidence" value="ECO:0007669"/>
    <property type="project" value="UniProtKB-UniRule"/>
</dbReference>
<dbReference type="InterPro" id="IPR016024">
    <property type="entry name" value="ARM-type_fold"/>
</dbReference>
<accession>A0A423VWI1</accession>
<sequence length="340" mass="37895">MGSSVRKKKEKKKDFQKPKLKVGKAKAKADNFTDTSFQSRAIVLNQQSLSETAPDLDEVFRHNLSLATSRTPQQRREALSHLASQLTATPPNNPVGTYVLLDKLLPLITDTSNSVRSTLLKIFQALPGAEIQPHADKAIKWVRLGMLHLSAEVRDDALKFMAWLLDAAGDQVLETAGGWTRTLDAFAAMMGWKNEVSTTNGAAKGWTSAPKTTFGAEKGGNSYAHQMIALTKFIELGLQKLPPVRPWTQEQRMDHIYRLPQGPSPFGYLQLFGPPQDGEMCPDLESRQKALWLWKEMMEKKATHAKMEGGPAGRAARDLAKVLKEGYEGYEHDVLEELDW</sequence>
<organism evidence="8 9">
    <name type="scientific">Cytospora chrysosperma</name>
    <name type="common">Cytospora canker fungus</name>
    <name type="synonym">Sphaeria chrysosperma</name>
    <dbReference type="NCBI Taxonomy" id="252740"/>
    <lineage>
        <taxon>Eukaryota</taxon>
        <taxon>Fungi</taxon>
        <taxon>Dikarya</taxon>
        <taxon>Ascomycota</taxon>
        <taxon>Pezizomycotina</taxon>
        <taxon>Sordariomycetes</taxon>
        <taxon>Sordariomycetidae</taxon>
        <taxon>Diaporthales</taxon>
        <taxon>Cytosporaceae</taxon>
        <taxon>Cytospora</taxon>
    </lineage>
</organism>
<evidence type="ECO:0000256" key="6">
    <source>
        <dbReference type="SAM" id="MobiDB-lite"/>
    </source>
</evidence>
<keyword evidence="9" id="KW-1185">Reference proteome</keyword>
<comment type="subcellular location">
    <subcellularLocation>
        <location evidence="2 5">Nucleus</location>
    </subcellularLocation>
</comment>
<comment type="subunit">
    <text evidence="5">Component of the RIX1 complex.</text>
</comment>
<evidence type="ECO:0000313" key="8">
    <source>
        <dbReference type="EMBL" id="ROV95347.1"/>
    </source>
</evidence>
<comment type="similarity">
    <text evidence="3 5">Belongs to the IPI1/TEX10 family.</text>
</comment>